<dbReference type="InterPro" id="IPR011249">
    <property type="entry name" value="Metalloenz_LuxS/M16"/>
</dbReference>
<dbReference type="EMBL" id="UGKT01000001">
    <property type="protein sequence ID" value="STT06206.1"/>
    <property type="molecule type" value="Genomic_DNA"/>
</dbReference>
<evidence type="ECO:0000313" key="2">
    <source>
        <dbReference type="EMBL" id="STT06206.1"/>
    </source>
</evidence>
<dbReference type="Proteomes" id="UP000255518">
    <property type="component" value="Unassembled WGS sequence"/>
</dbReference>
<name>A0A377V8H4_KLEPN</name>
<dbReference type="EC" id="3.4.24.55" evidence="2"/>
<dbReference type="GO" id="GO:0006508">
    <property type="term" value="P:proteolysis"/>
    <property type="evidence" value="ECO:0007669"/>
    <property type="project" value="UniProtKB-KW"/>
</dbReference>
<keyword evidence="2" id="KW-0645">Protease</keyword>
<dbReference type="SUPFAM" id="SSF63411">
    <property type="entry name" value="LuxS/MPP-like metallohydrolase"/>
    <property type="match status" value="1"/>
</dbReference>
<keyword evidence="2" id="KW-0378">Hydrolase</keyword>
<dbReference type="GO" id="GO:0004222">
    <property type="term" value="F:metalloendopeptidase activity"/>
    <property type="evidence" value="ECO:0007669"/>
    <property type="project" value="UniProtKB-EC"/>
</dbReference>
<dbReference type="Gene3D" id="3.30.830.10">
    <property type="entry name" value="Metalloenzyme, LuxS/M16 peptidase-like"/>
    <property type="match status" value="1"/>
</dbReference>
<keyword evidence="1" id="KW-0479">Metal-binding</keyword>
<dbReference type="PANTHER" id="PTHR43690">
    <property type="entry name" value="NARDILYSIN"/>
    <property type="match status" value="1"/>
</dbReference>
<dbReference type="AlphaFoldDB" id="A0A377V8H4"/>
<evidence type="ECO:0000256" key="1">
    <source>
        <dbReference type="ARBA" id="ARBA00022723"/>
    </source>
</evidence>
<dbReference type="PANTHER" id="PTHR43690:SF18">
    <property type="entry name" value="INSULIN-DEGRADING ENZYME-RELATED"/>
    <property type="match status" value="1"/>
</dbReference>
<proteinExistence type="predicted"/>
<dbReference type="GO" id="GO:0046872">
    <property type="term" value="F:metal ion binding"/>
    <property type="evidence" value="ECO:0007669"/>
    <property type="project" value="UniProtKB-KW"/>
</dbReference>
<reference evidence="2 3" key="1">
    <citation type="submission" date="2018-06" db="EMBL/GenBank/DDBJ databases">
        <authorList>
            <consortium name="Pathogen Informatics"/>
            <person name="Doyle S."/>
        </authorList>
    </citation>
    <scope>NUCLEOTIDE SEQUENCE [LARGE SCALE GENOMIC DNA]</scope>
    <source>
        <strain evidence="2 3">NCTC13443</strain>
    </source>
</reference>
<sequence length="116" mass="12299">MARTRDGMRMAQVSAETINPAHPAAHFSGGNLETLSDKPGSPVLDALHTFRDSWYSANLMKAVIYSNKPVAGAGAHGCGHLWPRAESSDQQAGNYRPGGHGCAKRHHYSLCAGDAA</sequence>
<protein>
    <submittedName>
        <fullName evidence="2">Protease III</fullName>
        <ecNumber evidence="2">3.4.24.55</ecNumber>
    </submittedName>
</protein>
<accession>A0A377V8H4</accession>
<organism evidence="2 3">
    <name type="scientific">Klebsiella pneumoniae</name>
    <dbReference type="NCBI Taxonomy" id="573"/>
    <lineage>
        <taxon>Bacteria</taxon>
        <taxon>Pseudomonadati</taxon>
        <taxon>Pseudomonadota</taxon>
        <taxon>Gammaproteobacteria</taxon>
        <taxon>Enterobacterales</taxon>
        <taxon>Enterobacteriaceae</taxon>
        <taxon>Klebsiella/Raoultella group</taxon>
        <taxon>Klebsiella</taxon>
        <taxon>Klebsiella pneumoniae complex</taxon>
    </lineage>
</organism>
<gene>
    <name evidence="2" type="primary">ptrA_6</name>
    <name evidence="2" type="ORF">NCTC13443_06156</name>
</gene>
<dbReference type="InterPro" id="IPR050626">
    <property type="entry name" value="Peptidase_M16"/>
</dbReference>
<evidence type="ECO:0000313" key="3">
    <source>
        <dbReference type="Proteomes" id="UP000255518"/>
    </source>
</evidence>